<evidence type="ECO:0000256" key="4">
    <source>
        <dbReference type="ARBA" id="ARBA00022737"/>
    </source>
</evidence>
<feature type="region of interest" description="Disordered" evidence="7">
    <location>
        <begin position="1072"/>
        <end position="1175"/>
    </location>
</feature>
<evidence type="ECO:0000256" key="7">
    <source>
        <dbReference type="SAM" id="MobiDB-lite"/>
    </source>
</evidence>
<dbReference type="InterPro" id="IPR001680">
    <property type="entry name" value="WD40_rpt"/>
</dbReference>
<dbReference type="GO" id="GO:0030687">
    <property type="term" value="C:preribosome, large subunit precursor"/>
    <property type="evidence" value="ECO:0007669"/>
    <property type="project" value="UniProtKB-UniRule"/>
</dbReference>
<dbReference type="SMART" id="SM00320">
    <property type="entry name" value="WD40"/>
    <property type="match status" value="4"/>
</dbReference>
<keyword evidence="1 6" id="KW-0690">Ribosome biogenesis</keyword>
<feature type="compositionally biased region" description="Acidic residues" evidence="7">
    <location>
        <begin position="442"/>
        <end position="478"/>
    </location>
</feature>
<dbReference type="GO" id="GO:0005654">
    <property type="term" value="C:nucleoplasm"/>
    <property type="evidence" value="ECO:0007669"/>
    <property type="project" value="UniProtKB-SubCell"/>
</dbReference>
<feature type="compositionally biased region" description="Low complexity" evidence="7">
    <location>
        <begin position="1159"/>
        <end position="1168"/>
    </location>
</feature>
<evidence type="ECO:0000256" key="2">
    <source>
        <dbReference type="ARBA" id="ARBA00022552"/>
    </source>
</evidence>
<sequence>MLYSFCYDIEGKKIYKSDENLIDDFLNSQRDENHWRKIKDVKNNRVVQLTDADLQIIKSIRENKAATILNDANYIYENDKEEYKLYPSGIINQKKNEENGSVHERKKISKIMNYLRNKEKYPERYKDKKENDEDYIYDLWNNRIYDEFNNINEISLPHILPGHKYSYNPPPELMLSSSEKRKLLKNNKDAFIPQNFKNIRNIEYYKKTYFDLYQRCLDIYLCSRTLKNVLHINKEDLLPKLPSKKSLKPYPECAFVHYVSNVEEDEKTVDDINKKKMNKNISSYLYPIDINENDHCVYTIYHNKLYIFDILTSYNIATIDLLHYFKSVVPLKTKKKSIEEDIHNNIIIKVNKAYSILAISYTNVVFILHYESYVPPLKSKCETFVDNIYDTTNSDVKRKKPKNGEGNINKANKSKNDALEEESILEGDINDKDGSYHGNNNSDDDGDDNFDDDDDYFDEDDYENFDEDDDNFQSDESYDAGTNNNTENTNNDDISKKKKQVHINRNMVYYKTKGLLSVYNNEGKNKEQNKDGDKKKVKKLNYDKDELLENDITKVAGEFDEEKEGNQEMKSFEKMTEKSKKKKDSKKMKNMKKMKKKKKLEKMKNLINSTNNSNNEKDENDFIETFKKKNKKNIKKDKKKTKDTDYEDTVVSSEIHDVITGAGDNSNIYINEEIDESDDEYNINTLGNFDLKHYEDFDIIGKKIYKSDENLIDDFLNSQRDENHWRKIKDVKNNRVVQLTDADLQIIKSIRENKAATILNDANYIYENDKEEYKLYPSGIINQKKNEENGSVHERKKISKIMNYLRNKEKYPERYKDKKENDEDYIYDLWNNRIYDEFNNINEISLPHILPGHKYSYNPPPELMLSSSEKRKLLKNNKDAFIPQNFKNIRNIEYYKKTYFDLYQRCLDIYLCSRTLKNVLHINKEDLLPKLPSKKSLKPYPECAFVHYVSNKKMNKNISSYLYPIDINENDHCVYTIYHNKLYIFDILTSYNIATIDLLHYFKSVVPLKTKKKSIEEDIHNNIIIKVNKAYSILAISYTNVVFILHYESYVPPLKSKCETFVDNIYDTTNSDVKRKKPKNGEGNINKANKSKNDALEEESILEGDINDKDGSYHGNNNSDDDGDDNFDDDDDYFDEDDYENFDEDDDNFQSDESYDAGTNNNTENTNNDDISKKKKQVHINRNMVYYKTKGLLSVYHSNFKNSEDYCYSKDINVKWMLLKSNHKKIKYCVAIKHEGEIKDISWNNNGNYLSVTCMRNIGQYNDCYLHHMKTMKSIKLIKKYKHKRGNIISTMFFPRSPYFMVAFENNITIYNLKATNKKERIFKKLRGVQHITSMDVHTNESYILVSDSLGNVFIFDLDLSCNPYKKFHLQECPLKKVQFHKSYNLFYSLGDNGKINLFYSKFFQDYITNPVLLPIKEISNESKIVDMVWSEKKPWFFTYTQNNFSVLYT</sequence>
<dbReference type="SMART" id="SM01035">
    <property type="entry name" value="BOP1NT"/>
    <property type="match status" value="2"/>
</dbReference>
<evidence type="ECO:0000313" key="9">
    <source>
        <dbReference type="EMBL" id="EWC74194.1"/>
    </source>
</evidence>
<dbReference type="PANTHER" id="PTHR17605">
    <property type="entry name" value="RIBOSOME BIOGENESIS PROTEIN BOP1 BLOCK OF PROLIFERATION 1 PROTEIN"/>
    <property type="match status" value="1"/>
</dbReference>
<name>W7JHP1_PLAFA</name>
<dbReference type="PANTHER" id="PTHR17605:SF0">
    <property type="entry name" value="RIBOSOME BIOGENESIS PROTEIN BOP1"/>
    <property type="match status" value="1"/>
</dbReference>
<keyword evidence="4" id="KW-0677">Repeat</keyword>
<dbReference type="Proteomes" id="UP000030697">
    <property type="component" value="Unassembled WGS sequence"/>
</dbReference>
<feature type="compositionally biased region" description="Low complexity" evidence="7">
    <location>
        <begin position="482"/>
        <end position="491"/>
    </location>
</feature>
<keyword evidence="3" id="KW-0853">WD repeat</keyword>
<dbReference type="GO" id="GO:0070545">
    <property type="term" value="C:PeBoW complex"/>
    <property type="evidence" value="ECO:0007669"/>
    <property type="project" value="TreeGrafter"/>
</dbReference>
<dbReference type="Gene3D" id="2.130.10.10">
    <property type="entry name" value="YVTN repeat-like/Quinoprotein amine dehydrogenase"/>
    <property type="match status" value="1"/>
</dbReference>
<evidence type="ECO:0000256" key="1">
    <source>
        <dbReference type="ARBA" id="ARBA00022517"/>
    </source>
</evidence>
<evidence type="ECO:0000256" key="5">
    <source>
        <dbReference type="ARBA" id="ARBA00023242"/>
    </source>
</evidence>
<evidence type="ECO:0000256" key="3">
    <source>
        <dbReference type="ARBA" id="ARBA00022574"/>
    </source>
</evidence>
<dbReference type="EMBL" id="KE124723">
    <property type="protein sequence ID" value="EWC74194.1"/>
    <property type="molecule type" value="Genomic_DNA"/>
</dbReference>
<comment type="similarity">
    <text evidence="6">Belongs to the WD repeat BOP1/ERB1 family.</text>
</comment>
<evidence type="ECO:0000313" key="10">
    <source>
        <dbReference type="Proteomes" id="UP000030697"/>
    </source>
</evidence>
<comment type="function">
    <text evidence="6">Required for maturation of ribosomal RNAs and formation of the large ribosomal subunit.</text>
</comment>
<dbReference type="InterPro" id="IPR012953">
    <property type="entry name" value="BOP1_N_dom"/>
</dbReference>
<reference evidence="9 10" key="1">
    <citation type="submission" date="2013-02" db="EMBL/GenBank/DDBJ databases">
        <title>The Genome Sequence of Plasmodium falciparum UGT5.1.</title>
        <authorList>
            <consortium name="The Broad Institute Genome Sequencing Platform"/>
            <consortium name="The Broad Institute Genome Sequencing Center for Infectious Disease"/>
            <person name="Neafsey D."/>
            <person name="Cheeseman I."/>
            <person name="Volkman S."/>
            <person name="Adams J."/>
            <person name="Walker B."/>
            <person name="Young S.K."/>
            <person name="Zeng Q."/>
            <person name="Gargeya S."/>
            <person name="Fitzgerald M."/>
            <person name="Haas B."/>
            <person name="Abouelleil A."/>
            <person name="Alvarado L."/>
            <person name="Arachchi H.M."/>
            <person name="Berlin A.M."/>
            <person name="Chapman S.B."/>
            <person name="Dewar J."/>
            <person name="Goldberg J."/>
            <person name="Griggs A."/>
            <person name="Gujja S."/>
            <person name="Hansen M."/>
            <person name="Howarth C."/>
            <person name="Imamovic A."/>
            <person name="Larimer J."/>
            <person name="McCowan C."/>
            <person name="Murphy C."/>
            <person name="Neiman D."/>
            <person name="Pearson M."/>
            <person name="Priest M."/>
            <person name="Roberts A."/>
            <person name="Saif S."/>
            <person name="Shea T."/>
            <person name="Sisk P."/>
            <person name="Sykes S."/>
            <person name="Wortman J."/>
            <person name="Nusbaum C."/>
            <person name="Birren B."/>
        </authorList>
    </citation>
    <scope>NUCLEOTIDE SEQUENCE [LARGE SCALE GENOMIC DNA]</scope>
    <source>
        <strain evidence="9 10">UGT5.1</strain>
    </source>
</reference>
<dbReference type="HAMAP" id="MF_03027">
    <property type="entry name" value="BOP1"/>
    <property type="match status" value="1"/>
</dbReference>
<dbReference type="Pfam" id="PF08145">
    <property type="entry name" value="BOP1NT"/>
    <property type="match status" value="2"/>
</dbReference>
<protein>
    <recommendedName>
        <fullName evidence="6">Ribosome biogenesis protein BOP1 homolog</fullName>
    </recommendedName>
</protein>
<keyword evidence="2 6" id="KW-0698">rRNA processing</keyword>
<accession>W7JHP1</accession>
<dbReference type="InterPro" id="IPR028598">
    <property type="entry name" value="BOP1/Erb1"/>
</dbReference>
<dbReference type="FunFam" id="2.130.10.10:FF:000786">
    <property type="entry name" value="Ribosome biogenesis protein BOP1 homolog"/>
    <property type="match status" value="1"/>
</dbReference>
<dbReference type="GO" id="GO:0043021">
    <property type="term" value="F:ribonucleoprotein complex binding"/>
    <property type="evidence" value="ECO:0007669"/>
    <property type="project" value="UniProtKB-UniRule"/>
</dbReference>
<dbReference type="OrthoDB" id="5571054at2759"/>
<evidence type="ECO:0000259" key="8">
    <source>
        <dbReference type="SMART" id="SM01035"/>
    </source>
</evidence>
<feature type="region of interest" description="Disordered" evidence="7">
    <location>
        <begin position="395"/>
        <end position="500"/>
    </location>
</feature>
<dbReference type="SUPFAM" id="SSF50978">
    <property type="entry name" value="WD40 repeat-like"/>
    <property type="match status" value="1"/>
</dbReference>
<dbReference type="GO" id="GO:0000466">
    <property type="term" value="P:maturation of 5.8S rRNA from tricistronic rRNA transcript (SSU-rRNA, 5.8S rRNA, LSU-rRNA)"/>
    <property type="evidence" value="ECO:0007669"/>
    <property type="project" value="UniProtKB-UniRule"/>
</dbReference>
<dbReference type="InterPro" id="IPR015943">
    <property type="entry name" value="WD40/YVTN_repeat-like_dom_sf"/>
</dbReference>
<feature type="region of interest" description="Disordered" evidence="7">
    <location>
        <begin position="558"/>
        <end position="599"/>
    </location>
</feature>
<feature type="compositionally biased region" description="Basic residues" evidence="7">
    <location>
        <begin position="579"/>
        <end position="599"/>
    </location>
</feature>
<organism evidence="9 10">
    <name type="scientific">Plasmodium falciparum UGT5.1</name>
    <dbReference type="NCBI Taxonomy" id="1237627"/>
    <lineage>
        <taxon>Eukaryota</taxon>
        <taxon>Sar</taxon>
        <taxon>Alveolata</taxon>
        <taxon>Apicomplexa</taxon>
        <taxon>Aconoidasida</taxon>
        <taxon>Haemosporida</taxon>
        <taxon>Plasmodiidae</taxon>
        <taxon>Plasmodium</taxon>
        <taxon>Plasmodium (Laverania)</taxon>
    </lineage>
</organism>
<feature type="compositionally biased region" description="Basic and acidic residues" evidence="7">
    <location>
        <begin position="564"/>
        <end position="578"/>
    </location>
</feature>
<proteinExistence type="inferred from homology"/>
<comment type="subcellular location">
    <subcellularLocation>
        <location evidence="6">Nucleus</location>
        <location evidence="6">Nucleolus</location>
    </subcellularLocation>
    <subcellularLocation>
        <location evidence="6">Nucleus</location>
        <location evidence="6">Nucleoplasm</location>
    </subcellularLocation>
</comment>
<feature type="domain" description="BOP1 N-terminal" evidence="8">
    <location>
        <begin position="694"/>
        <end position="941"/>
    </location>
</feature>
<dbReference type="GO" id="GO:0000463">
    <property type="term" value="P:maturation of LSU-rRNA from tricistronic rRNA transcript (SSU-rRNA, 5.8S rRNA, LSU-rRNA)"/>
    <property type="evidence" value="ECO:0007669"/>
    <property type="project" value="UniProtKB-UniRule"/>
</dbReference>
<feature type="domain" description="BOP1 N-terminal" evidence="8">
    <location>
        <begin position="3"/>
        <end position="251"/>
    </location>
</feature>
<evidence type="ECO:0000256" key="6">
    <source>
        <dbReference type="HAMAP-Rule" id="MF_03027"/>
    </source>
</evidence>
<feature type="compositionally biased region" description="Acidic residues" evidence="7">
    <location>
        <begin position="1119"/>
        <end position="1155"/>
    </location>
</feature>
<keyword evidence="5 6" id="KW-0539">Nucleus</keyword>
<gene>
    <name evidence="9" type="ORF">C923_05150</name>
</gene>
<dbReference type="InterPro" id="IPR036322">
    <property type="entry name" value="WD40_repeat_dom_sf"/>
</dbReference>